<evidence type="ECO:0000313" key="4">
    <source>
        <dbReference type="Proteomes" id="UP000484255"/>
    </source>
</evidence>
<keyword evidence="4" id="KW-1185">Reference proteome</keyword>
<sequence length="185" mass="19489">MSQPIPSLRALRPLPRGPSGPRGRPRPAARRWALALLAAALALGTSPVRPETASVRVTAVVLPRDRCTWTSASSGLDFGPLQPQAAAATATATLRLQCQGSSPVARYAVSADTGENAPSSSGTPQLRHVENGALLPYRVEVEPAEATIARHSEQTITLRARMAGQDLSKAPAGTYQDRLVITLMP</sequence>
<dbReference type="InterPro" id="IPR007893">
    <property type="entry name" value="Spore_coat_U/FanG"/>
</dbReference>
<gene>
    <name evidence="3" type="ORF">G3A44_13080</name>
</gene>
<evidence type="ECO:0000313" key="3">
    <source>
        <dbReference type="EMBL" id="NDY92124.1"/>
    </source>
</evidence>
<organism evidence="3 4">
    <name type="scientific">Ideonella livida</name>
    <dbReference type="NCBI Taxonomy" id="2707176"/>
    <lineage>
        <taxon>Bacteria</taxon>
        <taxon>Pseudomonadati</taxon>
        <taxon>Pseudomonadota</taxon>
        <taxon>Betaproteobacteria</taxon>
        <taxon>Burkholderiales</taxon>
        <taxon>Sphaerotilaceae</taxon>
        <taxon>Ideonella</taxon>
    </lineage>
</organism>
<comment type="caution">
    <text evidence="3">The sequence shown here is derived from an EMBL/GenBank/DDBJ whole genome shotgun (WGS) entry which is preliminary data.</text>
</comment>
<name>A0A7C9TKZ7_9BURK</name>
<feature type="compositionally biased region" description="Low complexity" evidence="1">
    <location>
        <begin position="1"/>
        <end position="22"/>
    </location>
</feature>
<evidence type="ECO:0000256" key="1">
    <source>
        <dbReference type="SAM" id="MobiDB-lite"/>
    </source>
</evidence>
<dbReference type="AlphaFoldDB" id="A0A7C9TKZ7"/>
<feature type="region of interest" description="Disordered" evidence="1">
    <location>
        <begin position="1"/>
        <end position="27"/>
    </location>
</feature>
<dbReference type="RefSeq" id="WP_163457978.1">
    <property type="nucleotide sequence ID" value="NZ_JAAGOH010000015.1"/>
</dbReference>
<dbReference type="Proteomes" id="UP000484255">
    <property type="component" value="Unassembled WGS sequence"/>
</dbReference>
<protein>
    <submittedName>
        <fullName evidence="3">Fimbrial major subunit CsuA/B family protein</fullName>
    </submittedName>
</protein>
<proteinExistence type="predicted"/>
<dbReference type="EMBL" id="JAAGOH010000015">
    <property type="protein sequence ID" value="NDY92124.1"/>
    <property type="molecule type" value="Genomic_DNA"/>
</dbReference>
<dbReference type="Pfam" id="PF05229">
    <property type="entry name" value="SCPU"/>
    <property type="match status" value="1"/>
</dbReference>
<reference evidence="3 4" key="1">
    <citation type="submission" date="2020-02" db="EMBL/GenBank/DDBJ databases">
        <title>Ideonella bacterium strain TBM-1.</title>
        <authorList>
            <person name="Chen W.-M."/>
        </authorList>
    </citation>
    <scope>NUCLEOTIDE SEQUENCE [LARGE SCALE GENOMIC DNA]</scope>
    <source>
        <strain evidence="3 4">TBM-1</strain>
    </source>
</reference>
<feature type="domain" description="Spore coat protein U/FanG" evidence="2">
    <location>
        <begin position="52"/>
        <end position="182"/>
    </location>
</feature>
<evidence type="ECO:0000259" key="2">
    <source>
        <dbReference type="Pfam" id="PF05229"/>
    </source>
</evidence>
<accession>A0A7C9TKZ7</accession>